<sequence length="661" mass="65350">MKTFLLKSHFLTIVFLLSSLLFGTGVLGQTLSSVTISAPSGTATYGITSSVTYTVTASRSSTGNNESVSFTVGTIPGVSAEFTPTSVSYGNGSNGVPQVTSTLTVTTTTTSAARNNQTFTVTGTITGGTAKTATGSLTINKATPTATLAVSNTPQTYTGSGQAATVTISASSVSGAVSNILTGGAATQTNAATYAVTANFVPIDTANYNSLLGLSAGNFVIGKATPTATLAVSNTPQTYTGSGQAATVTISASSVSGAVSNILTGGATTQTNAATYAVTANFIPTDTANYNSLLGLSAGNFVIGKATPTATLAVSNTPQTYTGSGQAATVTISASSVSGAVSNILTGGAATQTNAATYAVTANFIPTDTANYNSLLGLSAGNFVIGKATPTATLAVSNTPQTYTGSGQAATVTISASSVSGAVSNILTGGAATQTNAATYAVTANFIPTDIANYNSLLGLSAGNFVIGKATPTATLAVSNTPQTYTSSGQSATVAISASSVPGAVSNILTGGAATQTNAATYAVTANFIPTDTANYNSLLGLSAGNFVIGKATPTVNWNNPADIVYGTALSGTQLNATVSAVAGFFVYTPATNTVLNAGNAQTLSVNFTPTDTVNYNSVNGTTVQINVNKADQTIVWNNPADIVYGAALGATQLNAEVSGT</sequence>
<accession>A0AAW6TNV7</accession>
<reference evidence="2 3" key="1">
    <citation type="submission" date="2023-04" db="EMBL/GenBank/DDBJ databases">
        <title>Two novel species of Flavobacterium.</title>
        <authorList>
            <person name="Liu Q."/>
            <person name="Xin Y.-H."/>
        </authorList>
    </citation>
    <scope>NUCLEOTIDE SEQUENCE [LARGE SCALE GENOMIC DNA]</scope>
    <source>
        <strain evidence="2 3">LB2P87</strain>
    </source>
</reference>
<dbReference type="EMBL" id="JASCRY010000009">
    <property type="protein sequence ID" value="MDI5951310.1"/>
    <property type="molecule type" value="Genomic_DNA"/>
</dbReference>
<dbReference type="Pfam" id="PF18887">
    <property type="entry name" value="MBG_3"/>
    <property type="match status" value="4"/>
</dbReference>
<organism evidence="2 3">
    <name type="scientific">Flavobacterium yafengii</name>
    <dbReference type="NCBI Taxonomy" id="3041253"/>
    <lineage>
        <taxon>Bacteria</taxon>
        <taxon>Pseudomonadati</taxon>
        <taxon>Bacteroidota</taxon>
        <taxon>Flavobacteriia</taxon>
        <taxon>Flavobacteriales</taxon>
        <taxon>Flavobacteriaceae</taxon>
        <taxon>Flavobacterium</taxon>
    </lineage>
</organism>
<feature type="non-terminal residue" evidence="2">
    <location>
        <position position="661"/>
    </location>
</feature>
<keyword evidence="3" id="KW-1185">Reference proteome</keyword>
<evidence type="ECO:0000313" key="3">
    <source>
        <dbReference type="Proteomes" id="UP001228643"/>
    </source>
</evidence>
<evidence type="ECO:0000259" key="1">
    <source>
        <dbReference type="Pfam" id="PF18887"/>
    </source>
</evidence>
<name>A0AAW6TNV7_9FLAO</name>
<dbReference type="InterPro" id="IPR043772">
    <property type="entry name" value="MBG_3"/>
</dbReference>
<evidence type="ECO:0000313" key="2">
    <source>
        <dbReference type="EMBL" id="MDI5951310.1"/>
    </source>
</evidence>
<feature type="domain" description="MBG" evidence="1">
    <location>
        <begin position="392"/>
        <end position="471"/>
    </location>
</feature>
<proteinExistence type="predicted"/>
<comment type="caution">
    <text evidence="2">The sequence shown here is derived from an EMBL/GenBank/DDBJ whole genome shotgun (WGS) entry which is preliminary data.</text>
</comment>
<feature type="domain" description="MBG" evidence="1">
    <location>
        <begin position="310"/>
        <end position="389"/>
    </location>
</feature>
<protein>
    <submittedName>
        <fullName evidence="2">MBG domain-containing protein</fullName>
    </submittedName>
</protein>
<dbReference type="Proteomes" id="UP001228643">
    <property type="component" value="Unassembled WGS sequence"/>
</dbReference>
<dbReference type="RefSeq" id="WP_282718307.1">
    <property type="nucleotide sequence ID" value="NZ_JASCRY010000009.1"/>
</dbReference>
<feature type="domain" description="MBG" evidence="1">
    <location>
        <begin position="228"/>
        <end position="307"/>
    </location>
</feature>
<feature type="domain" description="MBG" evidence="1">
    <location>
        <begin position="146"/>
        <end position="225"/>
    </location>
</feature>
<dbReference type="AlphaFoldDB" id="A0AAW6TNV7"/>
<gene>
    <name evidence="2" type="ORF">QLS97_16785</name>
</gene>